<gene>
    <name evidence="7" type="ORF">FPE_LOCUS25445</name>
</gene>
<evidence type="ECO:0000313" key="7">
    <source>
        <dbReference type="EMBL" id="CAI9778015.1"/>
    </source>
</evidence>
<dbReference type="SUPFAM" id="SSF53474">
    <property type="entry name" value="alpha/beta-Hydrolases"/>
    <property type="match status" value="1"/>
</dbReference>
<dbReference type="EMBL" id="OU503050">
    <property type="protein sequence ID" value="CAI9778015.1"/>
    <property type="molecule type" value="Genomic_DNA"/>
</dbReference>
<dbReference type="AlphaFoldDB" id="A0AAD2E821"/>
<evidence type="ECO:0000256" key="1">
    <source>
        <dbReference type="ARBA" id="ARBA00010701"/>
    </source>
</evidence>
<evidence type="ECO:0000259" key="6">
    <source>
        <dbReference type="Pfam" id="PF01764"/>
    </source>
</evidence>
<proteinExistence type="inferred from homology"/>
<dbReference type="Proteomes" id="UP000834106">
    <property type="component" value="Chromosome 15"/>
</dbReference>
<dbReference type="Pfam" id="PF01764">
    <property type="entry name" value="Lipase_3"/>
    <property type="match status" value="1"/>
</dbReference>
<keyword evidence="4 5" id="KW-0443">Lipid metabolism</keyword>
<dbReference type="InterPro" id="IPR033556">
    <property type="entry name" value="PLA"/>
</dbReference>
<evidence type="ECO:0000256" key="4">
    <source>
        <dbReference type="ARBA" id="ARBA00023098"/>
    </source>
</evidence>
<evidence type="ECO:0000313" key="8">
    <source>
        <dbReference type="Proteomes" id="UP000834106"/>
    </source>
</evidence>
<dbReference type="GO" id="GO:0008970">
    <property type="term" value="F:phospholipase A1 activity"/>
    <property type="evidence" value="ECO:0007669"/>
    <property type="project" value="UniProtKB-UniRule"/>
</dbReference>
<reference evidence="7" key="1">
    <citation type="submission" date="2023-05" db="EMBL/GenBank/DDBJ databases">
        <authorList>
            <person name="Huff M."/>
        </authorList>
    </citation>
    <scope>NUCLEOTIDE SEQUENCE</scope>
</reference>
<evidence type="ECO:0000256" key="5">
    <source>
        <dbReference type="RuleBase" id="RU367093"/>
    </source>
</evidence>
<evidence type="ECO:0000256" key="3">
    <source>
        <dbReference type="ARBA" id="ARBA00022963"/>
    </source>
</evidence>
<keyword evidence="2 5" id="KW-0378">Hydrolase</keyword>
<dbReference type="Gene3D" id="3.40.50.1820">
    <property type="entry name" value="alpha/beta hydrolase"/>
    <property type="match status" value="1"/>
</dbReference>
<dbReference type="EC" id="3.1.1.-" evidence="5"/>
<keyword evidence="3 5" id="KW-0442">Lipid degradation</keyword>
<comment type="similarity">
    <text evidence="1 5">Belongs to the AB hydrolase superfamily. Lipase family.</text>
</comment>
<name>A0AAD2E821_9LAMI</name>
<dbReference type="GO" id="GO:0016042">
    <property type="term" value="P:lipid catabolic process"/>
    <property type="evidence" value="ECO:0007669"/>
    <property type="project" value="UniProtKB-UniRule"/>
</dbReference>
<dbReference type="InterPro" id="IPR029058">
    <property type="entry name" value="AB_hydrolase_fold"/>
</dbReference>
<accession>A0AAD2E821</accession>
<feature type="domain" description="Fungal lipase-type" evidence="6">
    <location>
        <begin position="76"/>
        <end position="182"/>
    </location>
</feature>
<protein>
    <recommendedName>
        <fullName evidence="5">Phospholipase A1</fullName>
        <ecNumber evidence="5">3.1.1.-</ecNumber>
    </recommendedName>
</protein>
<keyword evidence="8" id="KW-1185">Reference proteome</keyword>
<comment type="function">
    <text evidence="5">Acylhydrolase that catalyzes the hydrolysis of phospholipids at the sn-1 position.</text>
</comment>
<sequence>MSNSTYKKGGTAKRWKLLSGNNKWEGLLDPSDRIHYREMAQASYDNFNSEKASKKPMHAILSPKCTSRDEKLKLAISCIVFQVLTEVRRLVEEYKNVEISLTTTGHRLGAAVSTLNAVDIVTNGYNRPQDMPHKACPVTAFVFAIPRVGDNNFLNTFSNLQSLRVLCTRNARDVVPTYPLINYTDVGEELPIGTSESNYLKLLVI</sequence>
<organism evidence="7 8">
    <name type="scientific">Fraxinus pennsylvanica</name>
    <dbReference type="NCBI Taxonomy" id="56036"/>
    <lineage>
        <taxon>Eukaryota</taxon>
        <taxon>Viridiplantae</taxon>
        <taxon>Streptophyta</taxon>
        <taxon>Embryophyta</taxon>
        <taxon>Tracheophyta</taxon>
        <taxon>Spermatophyta</taxon>
        <taxon>Magnoliopsida</taxon>
        <taxon>eudicotyledons</taxon>
        <taxon>Gunneridae</taxon>
        <taxon>Pentapetalae</taxon>
        <taxon>asterids</taxon>
        <taxon>lamiids</taxon>
        <taxon>Lamiales</taxon>
        <taxon>Oleaceae</taxon>
        <taxon>Oleeae</taxon>
        <taxon>Fraxinus</taxon>
    </lineage>
</organism>
<dbReference type="PANTHER" id="PTHR31828">
    <property type="entry name" value="PHOSPHOLIPASE A1-IIGAMMA"/>
    <property type="match status" value="1"/>
</dbReference>
<evidence type="ECO:0000256" key="2">
    <source>
        <dbReference type="ARBA" id="ARBA00022801"/>
    </source>
</evidence>
<dbReference type="PANTHER" id="PTHR31828:SF1">
    <property type="entry name" value="PHOSPHOLIPASE A1-IIGAMMA"/>
    <property type="match status" value="1"/>
</dbReference>
<dbReference type="InterPro" id="IPR002921">
    <property type="entry name" value="Fungal_lipase-type"/>
</dbReference>